<proteinExistence type="predicted"/>
<evidence type="ECO:0000313" key="3">
    <source>
        <dbReference type="Proteomes" id="UP000197138"/>
    </source>
</evidence>
<dbReference type="Proteomes" id="UP000197138">
    <property type="component" value="Unassembled WGS sequence"/>
</dbReference>
<name>A0A218W3M0_PUNGR</name>
<dbReference type="PROSITE" id="PS51257">
    <property type="entry name" value="PROKAR_LIPOPROTEIN"/>
    <property type="match status" value="1"/>
</dbReference>
<dbReference type="EMBL" id="PGOL01003088">
    <property type="protein sequence ID" value="PKI43057.1"/>
    <property type="molecule type" value="Genomic_DNA"/>
</dbReference>
<evidence type="ECO:0000313" key="2">
    <source>
        <dbReference type="EMBL" id="PKI43057.1"/>
    </source>
</evidence>
<reference evidence="3" key="1">
    <citation type="journal article" date="2017" name="Plant J.">
        <title>The pomegranate (Punica granatum L.) genome and the genomics of punicalagin biosynthesis.</title>
        <authorList>
            <person name="Qin G."/>
            <person name="Xu C."/>
            <person name="Ming R."/>
            <person name="Tang H."/>
            <person name="Guyot R."/>
            <person name="Kramer E.M."/>
            <person name="Hu Y."/>
            <person name="Yi X."/>
            <person name="Qi Y."/>
            <person name="Xu X."/>
            <person name="Gao Z."/>
            <person name="Pan H."/>
            <person name="Jian J."/>
            <person name="Tian Y."/>
            <person name="Yue Z."/>
            <person name="Xu Y."/>
        </authorList>
    </citation>
    <scope>NUCLEOTIDE SEQUENCE [LARGE SCALE GENOMIC DNA]</scope>
    <source>
        <strain evidence="3">cv. Dabenzi</strain>
    </source>
</reference>
<protein>
    <submittedName>
        <fullName evidence="1">Uncharacterized protein</fullName>
    </submittedName>
</protein>
<evidence type="ECO:0000313" key="1">
    <source>
        <dbReference type="EMBL" id="OWM67365.1"/>
    </source>
</evidence>
<dbReference type="Proteomes" id="UP000233551">
    <property type="component" value="Unassembled WGS sequence"/>
</dbReference>
<keyword evidence="4" id="KW-1185">Reference proteome</keyword>
<accession>A0A218W3M0</accession>
<dbReference type="AlphaFoldDB" id="A0A218W3M0"/>
<dbReference type="PANTHER" id="PTHR33511">
    <property type="entry name" value="OS06G0632400 PROTEIN"/>
    <property type="match status" value="1"/>
</dbReference>
<gene>
    <name evidence="1" type="ORF">CDL15_Pgr000817</name>
    <name evidence="2" type="ORF">CRG98_036536</name>
</gene>
<sequence>MAGGKKKSSSSFFSVFSSIFMSCCSSGRDDRSDDGAYSQRIWPSEEDRRYWTAEPGIDSKASAFIARFYASRVTDPERQALTV</sequence>
<organism evidence="1 3">
    <name type="scientific">Punica granatum</name>
    <name type="common">Pomegranate</name>
    <dbReference type="NCBI Taxonomy" id="22663"/>
    <lineage>
        <taxon>Eukaryota</taxon>
        <taxon>Viridiplantae</taxon>
        <taxon>Streptophyta</taxon>
        <taxon>Embryophyta</taxon>
        <taxon>Tracheophyta</taxon>
        <taxon>Spermatophyta</taxon>
        <taxon>Magnoliopsida</taxon>
        <taxon>eudicotyledons</taxon>
        <taxon>Gunneridae</taxon>
        <taxon>Pentapetalae</taxon>
        <taxon>rosids</taxon>
        <taxon>malvids</taxon>
        <taxon>Myrtales</taxon>
        <taxon>Lythraceae</taxon>
        <taxon>Punica</taxon>
    </lineage>
</organism>
<reference evidence="1" key="2">
    <citation type="submission" date="2017-06" db="EMBL/GenBank/DDBJ databases">
        <title>The pomegranate genome and the genomics of punicalagin biosynthesis.</title>
        <authorList>
            <person name="Xu C."/>
        </authorList>
    </citation>
    <scope>NUCLEOTIDE SEQUENCE [LARGE SCALE GENOMIC DNA]</scope>
    <source>
        <tissue evidence="1">Fresh leaf</tissue>
    </source>
</reference>
<evidence type="ECO:0000313" key="4">
    <source>
        <dbReference type="Proteomes" id="UP000233551"/>
    </source>
</evidence>
<reference evidence="2 4" key="3">
    <citation type="submission" date="2017-11" db="EMBL/GenBank/DDBJ databases">
        <title>De-novo sequencing of pomegranate (Punica granatum L.) genome.</title>
        <authorList>
            <person name="Akparov Z."/>
            <person name="Amiraslanov A."/>
            <person name="Hajiyeva S."/>
            <person name="Abbasov M."/>
            <person name="Kaur K."/>
            <person name="Hamwieh A."/>
            <person name="Solovyev V."/>
            <person name="Salamov A."/>
            <person name="Braich B."/>
            <person name="Kosarev P."/>
            <person name="Mahmoud A."/>
            <person name="Hajiyev E."/>
            <person name="Babayeva S."/>
            <person name="Izzatullayeva V."/>
            <person name="Mammadov A."/>
            <person name="Mammadov A."/>
            <person name="Sharifova S."/>
            <person name="Ojaghi J."/>
            <person name="Eynullazada K."/>
            <person name="Bayramov B."/>
            <person name="Abdulazimova A."/>
            <person name="Shahmuradov I."/>
        </authorList>
    </citation>
    <scope>NUCLEOTIDE SEQUENCE [LARGE SCALE GENOMIC DNA]</scope>
    <source>
        <strain evidence="2">AG2017</strain>
        <strain evidence="4">cv. AG2017</strain>
        <tissue evidence="2">Leaf</tissue>
    </source>
</reference>
<dbReference type="EMBL" id="MTKT01005400">
    <property type="protein sequence ID" value="OWM67365.1"/>
    <property type="molecule type" value="Genomic_DNA"/>
</dbReference>
<comment type="caution">
    <text evidence="1">The sequence shown here is derived from an EMBL/GenBank/DDBJ whole genome shotgun (WGS) entry which is preliminary data.</text>
</comment>